<keyword evidence="1" id="KW-0472">Membrane</keyword>
<dbReference type="Proteomes" id="UP000307244">
    <property type="component" value="Unassembled WGS sequence"/>
</dbReference>
<feature type="transmembrane region" description="Helical" evidence="1">
    <location>
        <begin position="34"/>
        <end position="52"/>
    </location>
</feature>
<sequence length="297" mass="33528">MAEKVEFKKIRDFGEIINDTFLFIKQNFKPLMKVFIYLCGFFILAAMLSAIMQQIGLQNAIRSGIGAGSDGDAALTRFAQVLTLDSLILIVFSMANYTAIYVTVISFIALYVEKGKIAPSVEEVWAYFKYYFFRVLGSSIIVGLFLICCFVACFVPFVYVFPAMSLFFPIMILENADFGYSFSRSFKLLKDQWWVSAGTIFVLWIITYASMSFASLPAIILSIFSAFTEGANGISNTVIIISTIIRYLCQIFMVLPVIGICLCYYNLNERQDNTGLLERIDKFGKPNADINPIPEEY</sequence>
<dbReference type="EMBL" id="SWBQ01000002">
    <property type="protein sequence ID" value="TKC07602.1"/>
    <property type="molecule type" value="Genomic_DNA"/>
</dbReference>
<evidence type="ECO:0000256" key="1">
    <source>
        <dbReference type="SAM" id="Phobius"/>
    </source>
</evidence>
<organism evidence="2 3">
    <name type="scientific">Pedobacter frigoris</name>
    <dbReference type="NCBI Taxonomy" id="2571272"/>
    <lineage>
        <taxon>Bacteria</taxon>
        <taxon>Pseudomonadati</taxon>
        <taxon>Bacteroidota</taxon>
        <taxon>Sphingobacteriia</taxon>
        <taxon>Sphingobacteriales</taxon>
        <taxon>Sphingobacteriaceae</taxon>
        <taxon>Pedobacter</taxon>
    </lineage>
</organism>
<gene>
    <name evidence="2" type="ORF">FA047_10205</name>
</gene>
<evidence type="ECO:0000313" key="2">
    <source>
        <dbReference type="EMBL" id="TKC07602.1"/>
    </source>
</evidence>
<dbReference type="AlphaFoldDB" id="A0A4U1CL68"/>
<protein>
    <recommendedName>
        <fullName evidence="4">Glycerophosphoryl diester phosphodiesterase membrane domain-containing protein</fullName>
    </recommendedName>
</protein>
<evidence type="ECO:0008006" key="4">
    <source>
        <dbReference type="Google" id="ProtNLM"/>
    </source>
</evidence>
<evidence type="ECO:0000313" key="3">
    <source>
        <dbReference type="Proteomes" id="UP000307244"/>
    </source>
</evidence>
<name>A0A4U1CL68_9SPHI</name>
<feature type="transmembrane region" description="Helical" evidence="1">
    <location>
        <begin position="132"/>
        <end position="157"/>
    </location>
</feature>
<reference evidence="2 3" key="1">
    <citation type="submission" date="2019-04" db="EMBL/GenBank/DDBJ databases">
        <title>Pedobacter sp. RP-3-15 sp. nov., isolated from Arctic soil.</title>
        <authorList>
            <person name="Dahal R.H."/>
            <person name="Kim D.-U."/>
        </authorList>
    </citation>
    <scope>NUCLEOTIDE SEQUENCE [LARGE SCALE GENOMIC DNA]</scope>
    <source>
        <strain evidence="2 3">RP-3-15</strain>
    </source>
</reference>
<proteinExistence type="predicted"/>
<keyword evidence="1" id="KW-0812">Transmembrane</keyword>
<feature type="transmembrane region" description="Helical" evidence="1">
    <location>
        <begin position="244"/>
        <end position="267"/>
    </location>
</feature>
<feature type="transmembrane region" description="Helical" evidence="1">
    <location>
        <begin position="163"/>
        <end position="182"/>
    </location>
</feature>
<keyword evidence="3" id="KW-1185">Reference proteome</keyword>
<keyword evidence="1" id="KW-1133">Transmembrane helix</keyword>
<accession>A0A4U1CL68</accession>
<dbReference type="OrthoDB" id="1049480at2"/>
<feature type="transmembrane region" description="Helical" evidence="1">
    <location>
        <begin position="87"/>
        <end position="112"/>
    </location>
</feature>
<comment type="caution">
    <text evidence="2">The sequence shown here is derived from an EMBL/GenBank/DDBJ whole genome shotgun (WGS) entry which is preliminary data.</text>
</comment>
<dbReference type="RefSeq" id="WP_136835931.1">
    <property type="nucleotide sequence ID" value="NZ_SWBQ01000002.1"/>
</dbReference>
<feature type="transmembrane region" description="Helical" evidence="1">
    <location>
        <begin position="194"/>
        <end position="224"/>
    </location>
</feature>